<keyword evidence="3" id="KW-1185">Reference proteome</keyword>
<accession>A0A1A9B1V3</accession>
<reference evidence="3" key="2">
    <citation type="submission" date="2016-06" db="EMBL/GenBank/DDBJ databases">
        <authorList>
            <person name="Varghese N."/>
            <person name="Submissions Spin"/>
        </authorList>
    </citation>
    <scope>NUCLEOTIDE SEQUENCE [LARGE SCALE GENOMIC DNA]</scope>
    <source>
        <strain evidence="3">DSM 45794</strain>
    </source>
</reference>
<reference evidence="2" key="1">
    <citation type="submission" date="2016-06" db="EMBL/GenBank/DDBJ databases">
        <authorList>
            <person name="Kjaerup R.B."/>
            <person name="Dalgaard T.S."/>
            <person name="Juul-Madsen H.R."/>
        </authorList>
    </citation>
    <scope>NUCLEOTIDE SEQUENCE [LARGE SCALE GENOMIC DNA]</scope>
    <source>
        <strain evidence="2">DSM 45794</strain>
    </source>
</reference>
<dbReference type="EMBL" id="FLRH01000001">
    <property type="protein sequence ID" value="SBT63098.1"/>
    <property type="molecule type" value="Genomic_DNA"/>
</dbReference>
<gene>
    <name evidence="1" type="ORF">GA0070622_0017</name>
    <name evidence="2" type="ORF">GA0070622_0038</name>
</gene>
<evidence type="ECO:0000313" key="1">
    <source>
        <dbReference type="EMBL" id="SBT63077.1"/>
    </source>
</evidence>
<dbReference type="EMBL" id="FLRH01000001">
    <property type="protein sequence ID" value="SBT63077.1"/>
    <property type="molecule type" value="Genomic_DNA"/>
</dbReference>
<dbReference type="AlphaFoldDB" id="A0A1A9B1V3"/>
<protein>
    <submittedName>
        <fullName evidence="2">Uncharacterized protein</fullName>
    </submittedName>
</protein>
<dbReference type="Proteomes" id="UP000199558">
    <property type="component" value="Unassembled WGS sequence"/>
</dbReference>
<organism evidence="2 3">
    <name type="scientific">Micromonospora sediminicola</name>
    <dbReference type="NCBI Taxonomy" id="946078"/>
    <lineage>
        <taxon>Bacteria</taxon>
        <taxon>Bacillati</taxon>
        <taxon>Actinomycetota</taxon>
        <taxon>Actinomycetes</taxon>
        <taxon>Micromonosporales</taxon>
        <taxon>Micromonosporaceae</taxon>
        <taxon>Micromonospora</taxon>
    </lineage>
</organism>
<evidence type="ECO:0000313" key="3">
    <source>
        <dbReference type="Proteomes" id="UP000199558"/>
    </source>
</evidence>
<sequence length="146" mass="16064">MTTTTTPTTKATVPTIPVRLYLSDNDPEYPRTEQRVVTGWPVAPGLAVNVTLDDDGQRLDGHYSLTHLPSGQAIARRLCARHVDQAAVAAIATGVDWTEPAEQIVVDERTVPLRPGMAVWDWCGYDHFCQAEAYPRPDSPTYSTSQ</sequence>
<dbReference type="OrthoDB" id="3409846at2"/>
<name>A0A1A9B1V3_9ACTN</name>
<dbReference type="STRING" id="946078.GA0070622_0017"/>
<dbReference type="RefSeq" id="WP_091565111.1">
    <property type="nucleotide sequence ID" value="NZ_FLRH01000001.1"/>
</dbReference>
<evidence type="ECO:0000313" key="2">
    <source>
        <dbReference type="EMBL" id="SBT63098.1"/>
    </source>
</evidence>
<proteinExistence type="predicted"/>